<protein>
    <submittedName>
        <fullName evidence="3">Uncharacterized protein</fullName>
    </submittedName>
</protein>
<dbReference type="AlphaFoldDB" id="A0AAW2GRN8"/>
<dbReference type="Proteomes" id="UP001430953">
    <property type="component" value="Unassembled WGS sequence"/>
</dbReference>
<feature type="compositionally biased region" description="Polar residues" evidence="1">
    <location>
        <begin position="64"/>
        <end position="74"/>
    </location>
</feature>
<sequence>MIEEAFVGVFFFLLLLHFRLRFLIIDLYIIAYNIAALSKVEQTMPRVSLLSRPSTPALSKRLPPSNSEVKSCSSPRVPFKPRESSVKSGSSSSTMLLPLPFWLPELRMYSPVKKRTNVSGV</sequence>
<proteinExistence type="predicted"/>
<reference evidence="3 4" key="1">
    <citation type="submission" date="2023-03" db="EMBL/GenBank/DDBJ databases">
        <title>High recombination rates correlate with genetic variation in Cardiocondyla obscurior ants.</title>
        <authorList>
            <person name="Errbii M."/>
        </authorList>
    </citation>
    <scope>NUCLEOTIDE SEQUENCE [LARGE SCALE GENOMIC DNA]</scope>
    <source>
        <strain evidence="3">Alpha-2009</strain>
        <tissue evidence="3">Whole body</tissue>
    </source>
</reference>
<keyword evidence="4" id="KW-1185">Reference proteome</keyword>
<keyword evidence="2" id="KW-0472">Membrane</keyword>
<evidence type="ECO:0000256" key="1">
    <source>
        <dbReference type="SAM" id="MobiDB-lite"/>
    </source>
</evidence>
<evidence type="ECO:0000256" key="2">
    <source>
        <dbReference type="SAM" id="Phobius"/>
    </source>
</evidence>
<dbReference type="EMBL" id="JADYXP020000002">
    <property type="protein sequence ID" value="KAL0129962.1"/>
    <property type="molecule type" value="Genomic_DNA"/>
</dbReference>
<evidence type="ECO:0000313" key="3">
    <source>
        <dbReference type="EMBL" id="KAL0129962.1"/>
    </source>
</evidence>
<organism evidence="3 4">
    <name type="scientific">Cardiocondyla obscurior</name>
    <dbReference type="NCBI Taxonomy" id="286306"/>
    <lineage>
        <taxon>Eukaryota</taxon>
        <taxon>Metazoa</taxon>
        <taxon>Ecdysozoa</taxon>
        <taxon>Arthropoda</taxon>
        <taxon>Hexapoda</taxon>
        <taxon>Insecta</taxon>
        <taxon>Pterygota</taxon>
        <taxon>Neoptera</taxon>
        <taxon>Endopterygota</taxon>
        <taxon>Hymenoptera</taxon>
        <taxon>Apocrita</taxon>
        <taxon>Aculeata</taxon>
        <taxon>Formicoidea</taxon>
        <taxon>Formicidae</taxon>
        <taxon>Myrmicinae</taxon>
        <taxon>Cardiocondyla</taxon>
    </lineage>
</organism>
<evidence type="ECO:0000313" key="4">
    <source>
        <dbReference type="Proteomes" id="UP001430953"/>
    </source>
</evidence>
<gene>
    <name evidence="3" type="ORF">PUN28_001907</name>
</gene>
<comment type="caution">
    <text evidence="3">The sequence shown here is derived from an EMBL/GenBank/DDBJ whole genome shotgun (WGS) entry which is preliminary data.</text>
</comment>
<feature type="transmembrane region" description="Helical" evidence="2">
    <location>
        <begin position="6"/>
        <end position="29"/>
    </location>
</feature>
<keyword evidence="2" id="KW-0812">Transmembrane</keyword>
<accession>A0AAW2GRN8</accession>
<name>A0AAW2GRN8_9HYME</name>
<keyword evidence="2" id="KW-1133">Transmembrane helix</keyword>
<feature type="region of interest" description="Disordered" evidence="1">
    <location>
        <begin position="51"/>
        <end position="96"/>
    </location>
</feature>